<protein>
    <submittedName>
        <fullName evidence="2">Hydrolase R7-like protein</fullName>
    </submittedName>
</protein>
<accession>A0ABR0SFI9</accession>
<dbReference type="Proteomes" id="UP001338125">
    <property type="component" value="Unassembled WGS sequence"/>
</dbReference>
<sequence length="249" mass="27060">MSSDKPIICVIHGAWHQPLHYAGLINPLRRDGYTVLAPCLASTGAENKDIRGKTLHDDTTVVVKSIEMAMLNGREIVLVAHSYGALVATEVAAKQSTEERAARGLNGGIRGIVYISAILFPEIGMSSWDVLFSGGNDIPPWLTVQRTDSFVNNPMIFYNDVDKPLAEICSFTLVRQSLASVKQGVHHVASEIKARKIFVACSQAQNNPLETQLAMAKMAGAEVEILDSSHSPFLVGSQIPELLRIIKSI</sequence>
<organism evidence="2 3">
    <name type="scientific">Cladobotryum mycophilum</name>
    <dbReference type="NCBI Taxonomy" id="491253"/>
    <lineage>
        <taxon>Eukaryota</taxon>
        <taxon>Fungi</taxon>
        <taxon>Dikarya</taxon>
        <taxon>Ascomycota</taxon>
        <taxon>Pezizomycotina</taxon>
        <taxon>Sordariomycetes</taxon>
        <taxon>Hypocreomycetidae</taxon>
        <taxon>Hypocreales</taxon>
        <taxon>Hypocreaceae</taxon>
        <taxon>Cladobotryum</taxon>
    </lineage>
</organism>
<dbReference type="InterPro" id="IPR000073">
    <property type="entry name" value="AB_hydrolase_1"/>
</dbReference>
<comment type="caution">
    <text evidence="2">The sequence shown here is derived from an EMBL/GenBank/DDBJ whole genome shotgun (WGS) entry which is preliminary data.</text>
</comment>
<dbReference type="Pfam" id="PF12697">
    <property type="entry name" value="Abhydrolase_6"/>
    <property type="match status" value="1"/>
</dbReference>
<dbReference type="Gene3D" id="3.40.50.1820">
    <property type="entry name" value="alpha/beta hydrolase"/>
    <property type="match status" value="1"/>
</dbReference>
<dbReference type="PANTHER" id="PTHR37017:SF11">
    <property type="entry name" value="ESTERASE_LIPASE_THIOESTERASE DOMAIN-CONTAINING PROTEIN"/>
    <property type="match status" value="1"/>
</dbReference>
<proteinExistence type="predicted"/>
<reference evidence="2 3" key="1">
    <citation type="submission" date="2024-01" db="EMBL/GenBank/DDBJ databases">
        <title>Complete genome of Cladobotryum mycophilum ATHUM6906.</title>
        <authorList>
            <person name="Christinaki A.C."/>
            <person name="Myridakis A.I."/>
            <person name="Kouvelis V.N."/>
        </authorList>
    </citation>
    <scope>NUCLEOTIDE SEQUENCE [LARGE SCALE GENOMIC DNA]</scope>
    <source>
        <strain evidence="2 3">ATHUM6906</strain>
    </source>
</reference>
<dbReference type="InterPro" id="IPR029058">
    <property type="entry name" value="AB_hydrolase_fold"/>
</dbReference>
<evidence type="ECO:0000313" key="2">
    <source>
        <dbReference type="EMBL" id="KAK5990601.1"/>
    </source>
</evidence>
<dbReference type="PANTHER" id="PTHR37017">
    <property type="entry name" value="AB HYDROLASE-1 DOMAIN-CONTAINING PROTEIN-RELATED"/>
    <property type="match status" value="1"/>
</dbReference>
<feature type="domain" description="AB hydrolase-1" evidence="1">
    <location>
        <begin position="11"/>
        <end position="234"/>
    </location>
</feature>
<dbReference type="SUPFAM" id="SSF53474">
    <property type="entry name" value="alpha/beta-Hydrolases"/>
    <property type="match status" value="1"/>
</dbReference>
<keyword evidence="3" id="KW-1185">Reference proteome</keyword>
<gene>
    <name evidence="2" type="ORF">PT974_08870</name>
</gene>
<dbReference type="EMBL" id="JAVFKD010000014">
    <property type="protein sequence ID" value="KAK5990601.1"/>
    <property type="molecule type" value="Genomic_DNA"/>
</dbReference>
<evidence type="ECO:0000313" key="3">
    <source>
        <dbReference type="Proteomes" id="UP001338125"/>
    </source>
</evidence>
<dbReference type="InterPro" id="IPR052897">
    <property type="entry name" value="Sec-Metab_Biosynth_Hydrolase"/>
</dbReference>
<name>A0ABR0SFI9_9HYPO</name>
<evidence type="ECO:0000259" key="1">
    <source>
        <dbReference type="Pfam" id="PF12697"/>
    </source>
</evidence>